<dbReference type="Proteomes" id="UP000222542">
    <property type="component" value="Unassembled WGS sequence"/>
</dbReference>
<gene>
    <name evidence="1" type="ORF">T459_14465</name>
</gene>
<reference evidence="1 2" key="2">
    <citation type="journal article" date="2017" name="Genome Biol.">
        <title>New reference genome sequences of hot pepper reveal the massive evolution of plant disease-resistance genes by retroduplication.</title>
        <authorList>
            <person name="Kim S."/>
            <person name="Park J."/>
            <person name="Yeom S.I."/>
            <person name="Kim Y.M."/>
            <person name="Seo E."/>
            <person name="Kim K.T."/>
            <person name="Kim M.S."/>
            <person name="Lee J.M."/>
            <person name="Cheong K."/>
            <person name="Shin H.S."/>
            <person name="Kim S.B."/>
            <person name="Han K."/>
            <person name="Lee J."/>
            <person name="Park M."/>
            <person name="Lee H.A."/>
            <person name="Lee H.Y."/>
            <person name="Lee Y."/>
            <person name="Oh S."/>
            <person name="Lee J.H."/>
            <person name="Choi E."/>
            <person name="Choi E."/>
            <person name="Lee S.E."/>
            <person name="Jeon J."/>
            <person name="Kim H."/>
            <person name="Choi G."/>
            <person name="Song H."/>
            <person name="Lee J."/>
            <person name="Lee S.C."/>
            <person name="Kwon J.K."/>
            <person name="Lee H.Y."/>
            <person name="Koo N."/>
            <person name="Hong Y."/>
            <person name="Kim R.W."/>
            <person name="Kang W.H."/>
            <person name="Huh J.H."/>
            <person name="Kang B.C."/>
            <person name="Yang T.J."/>
            <person name="Lee Y.H."/>
            <person name="Bennetzen J.L."/>
            <person name="Choi D."/>
        </authorList>
    </citation>
    <scope>NUCLEOTIDE SEQUENCE [LARGE SCALE GENOMIC DNA]</scope>
    <source>
        <strain evidence="2">cv. CM334</strain>
    </source>
</reference>
<dbReference type="STRING" id="4072.A0A1U8GTP7"/>
<organism evidence="1 2">
    <name type="scientific">Capsicum annuum</name>
    <name type="common">Capsicum pepper</name>
    <dbReference type="NCBI Taxonomy" id="4072"/>
    <lineage>
        <taxon>Eukaryota</taxon>
        <taxon>Viridiplantae</taxon>
        <taxon>Streptophyta</taxon>
        <taxon>Embryophyta</taxon>
        <taxon>Tracheophyta</taxon>
        <taxon>Spermatophyta</taxon>
        <taxon>Magnoliopsida</taxon>
        <taxon>eudicotyledons</taxon>
        <taxon>Gunneridae</taxon>
        <taxon>Pentapetalae</taxon>
        <taxon>asterids</taxon>
        <taxon>lamiids</taxon>
        <taxon>Solanales</taxon>
        <taxon>Solanaceae</taxon>
        <taxon>Solanoideae</taxon>
        <taxon>Capsiceae</taxon>
        <taxon>Capsicum</taxon>
    </lineage>
</organism>
<dbReference type="EMBL" id="AYRZ02000005">
    <property type="protein sequence ID" value="PHT81450.1"/>
    <property type="molecule type" value="Genomic_DNA"/>
</dbReference>
<comment type="caution">
    <text evidence="1">The sequence shown here is derived from an EMBL/GenBank/DDBJ whole genome shotgun (WGS) entry which is preliminary data.</text>
</comment>
<proteinExistence type="predicted"/>
<dbReference type="Gramene" id="PHT81450">
    <property type="protein sequence ID" value="PHT81450"/>
    <property type="gene ID" value="T459_14465"/>
</dbReference>
<protein>
    <submittedName>
        <fullName evidence="1">Uncharacterized protein</fullName>
    </submittedName>
</protein>
<sequence length="163" mass="18002">MIFLKNQITQCHIPLAHPIDRLEFRVKDDDVFGARVMGKATISAKKIVHGEVISGFSLSILQVSFRVKYVTGIAQEHSGSLNCGVLIAIYAEYLSEGLGIPSSGIDSQYHRMRYATILCKYGSVKAEKGYFSENDDPPRPMSSFTHTQNESLLCILSSCLLIG</sequence>
<keyword evidence="2" id="KW-1185">Reference proteome</keyword>
<evidence type="ECO:0000313" key="1">
    <source>
        <dbReference type="EMBL" id="PHT81450.1"/>
    </source>
</evidence>
<reference evidence="1 2" key="1">
    <citation type="journal article" date="2014" name="Nat. Genet.">
        <title>Genome sequence of the hot pepper provides insights into the evolution of pungency in Capsicum species.</title>
        <authorList>
            <person name="Kim S."/>
            <person name="Park M."/>
            <person name="Yeom S.I."/>
            <person name="Kim Y.M."/>
            <person name="Lee J.M."/>
            <person name="Lee H.A."/>
            <person name="Seo E."/>
            <person name="Choi J."/>
            <person name="Cheong K."/>
            <person name="Kim K.T."/>
            <person name="Jung K."/>
            <person name="Lee G.W."/>
            <person name="Oh S.K."/>
            <person name="Bae C."/>
            <person name="Kim S.B."/>
            <person name="Lee H.Y."/>
            <person name="Kim S.Y."/>
            <person name="Kim M.S."/>
            <person name="Kang B.C."/>
            <person name="Jo Y.D."/>
            <person name="Yang H.B."/>
            <person name="Jeong H.J."/>
            <person name="Kang W.H."/>
            <person name="Kwon J.K."/>
            <person name="Shin C."/>
            <person name="Lim J.Y."/>
            <person name="Park J.H."/>
            <person name="Huh J.H."/>
            <person name="Kim J.S."/>
            <person name="Kim B.D."/>
            <person name="Cohen O."/>
            <person name="Paran I."/>
            <person name="Suh M.C."/>
            <person name="Lee S.B."/>
            <person name="Kim Y.K."/>
            <person name="Shin Y."/>
            <person name="Noh S.J."/>
            <person name="Park J."/>
            <person name="Seo Y.S."/>
            <person name="Kwon S.Y."/>
            <person name="Kim H.A."/>
            <person name="Park J.M."/>
            <person name="Kim H.J."/>
            <person name="Choi S.B."/>
            <person name="Bosland P.W."/>
            <person name="Reeves G."/>
            <person name="Jo S.H."/>
            <person name="Lee B.W."/>
            <person name="Cho H.T."/>
            <person name="Choi H.S."/>
            <person name="Lee M.S."/>
            <person name="Yu Y."/>
            <person name="Do Choi Y."/>
            <person name="Park B.S."/>
            <person name="van Deynze A."/>
            <person name="Ashrafi H."/>
            <person name="Hill T."/>
            <person name="Kim W.T."/>
            <person name="Pai H.S."/>
            <person name="Ahn H.K."/>
            <person name="Yeam I."/>
            <person name="Giovannoni J.J."/>
            <person name="Rose J.K."/>
            <person name="Sorensen I."/>
            <person name="Lee S.J."/>
            <person name="Kim R.W."/>
            <person name="Choi I.Y."/>
            <person name="Choi B.S."/>
            <person name="Lim J.S."/>
            <person name="Lee Y.H."/>
            <person name="Choi D."/>
        </authorList>
    </citation>
    <scope>NUCLEOTIDE SEQUENCE [LARGE SCALE GENOMIC DNA]</scope>
    <source>
        <strain evidence="2">cv. CM334</strain>
    </source>
</reference>
<dbReference type="AlphaFoldDB" id="A0A1U8GTP7"/>
<dbReference type="PANTHER" id="PTHR33022:SF13">
    <property type="entry name" value="UBIQUITIN-LIKE PROTEASE FAMILY PROFILE DOMAIN-CONTAINING PROTEIN"/>
    <property type="match status" value="1"/>
</dbReference>
<name>A0A1U8GTP7_CAPAN</name>
<evidence type="ECO:0000313" key="2">
    <source>
        <dbReference type="Proteomes" id="UP000222542"/>
    </source>
</evidence>
<accession>A0A1U8GTP7</accession>
<dbReference type="PANTHER" id="PTHR33022">
    <property type="entry name" value="DUF1985 DOMAIN-CONTAINING PROTEIN"/>
    <property type="match status" value="1"/>
</dbReference>